<dbReference type="GO" id="GO:0043161">
    <property type="term" value="P:proteasome-mediated ubiquitin-dependent protein catabolic process"/>
    <property type="evidence" value="ECO:0007669"/>
    <property type="project" value="InterPro"/>
</dbReference>
<keyword evidence="2" id="KW-0963">Cytoplasm</keyword>
<evidence type="ECO:0000313" key="10">
    <source>
        <dbReference type="Proteomes" id="UP001211907"/>
    </source>
</evidence>
<sequence length="411" mass="44948">MELLNEYDKAQVQEKQTRSTGVTLEQIDLVLQQLQEARAALIGLDDSTEDELVVVAKEKVSRLAEGLGHAQAKAMAATKDLHGAVAKYAKALDKDKKLKSAADIDDMWNPRVLDHPDARRTLHTAVIQHLVREGRFGLARTFAAEGAKADRDRDRERDWSADSDSGSGIEGQQGQFAEMYAVLAGLRAFDVAPAEAWVARNAVALAAVDSPLAFAVARLAFLKLLFGSPSTPNNNGNSDNHNSNNNNNNAPNRAAALAYAQTAFAPFKIAHLKDIQKLMCCFAYSNNIAQSPYKALYSHDAWSDLAHIFTRDFCLLLHLPPESPLQTCVSVGVNALPTIIKMSSILKDQSGLEWSTHGELPVEIPLLDRQRFHSIFACPVSKELGTKENPPMMMVCGHVVCKESLLRLGKG</sequence>
<dbReference type="GO" id="GO:0005737">
    <property type="term" value="C:cytoplasm"/>
    <property type="evidence" value="ECO:0007669"/>
    <property type="project" value="UniProtKB-SubCell"/>
</dbReference>
<evidence type="ECO:0000256" key="4">
    <source>
        <dbReference type="ARBA" id="ARBA00022771"/>
    </source>
</evidence>
<dbReference type="InterPro" id="IPR044063">
    <property type="entry name" value="ZF_RING_GID"/>
</dbReference>
<dbReference type="SMART" id="SM00757">
    <property type="entry name" value="CRA"/>
    <property type="match status" value="1"/>
</dbReference>
<feature type="region of interest" description="Disordered" evidence="7">
    <location>
        <begin position="147"/>
        <end position="171"/>
    </location>
</feature>
<gene>
    <name evidence="9" type="ORF">HK100_011489</name>
</gene>
<comment type="caution">
    <text evidence="9">The sequence shown here is derived from an EMBL/GenBank/DDBJ whole genome shotgun (WGS) entry which is preliminary data.</text>
</comment>
<evidence type="ECO:0000256" key="1">
    <source>
        <dbReference type="ARBA" id="ARBA00004496"/>
    </source>
</evidence>
<dbReference type="PROSITE" id="PS51867">
    <property type="entry name" value="ZF_RING_GID"/>
    <property type="match status" value="1"/>
</dbReference>
<evidence type="ECO:0000256" key="3">
    <source>
        <dbReference type="ARBA" id="ARBA00022723"/>
    </source>
</evidence>
<keyword evidence="4 6" id="KW-0863">Zinc-finger</keyword>
<dbReference type="EMBL" id="JADGJH010000717">
    <property type="protein sequence ID" value="KAJ3123774.1"/>
    <property type="molecule type" value="Genomic_DNA"/>
</dbReference>
<dbReference type="PANTHER" id="PTHR12170:SF3">
    <property type="entry name" value="GH10162P"/>
    <property type="match status" value="1"/>
</dbReference>
<evidence type="ECO:0000256" key="2">
    <source>
        <dbReference type="ARBA" id="ARBA00022490"/>
    </source>
</evidence>
<dbReference type="AlphaFoldDB" id="A0AAD5XE47"/>
<feature type="compositionally biased region" description="Basic and acidic residues" evidence="7">
    <location>
        <begin position="147"/>
        <end position="160"/>
    </location>
</feature>
<feature type="non-terminal residue" evidence="9">
    <location>
        <position position="1"/>
    </location>
</feature>
<dbReference type="PANTHER" id="PTHR12170">
    <property type="entry name" value="MACROPHAGE ERYTHROBLAST ATTACHER-RELATED"/>
    <property type="match status" value="1"/>
</dbReference>
<proteinExistence type="predicted"/>
<protein>
    <recommendedName>
        <fullName evidence="8">RING-Gid-type domain-containing protein</fullName>
    </recommendedName>
</protein>
<name>A0AAD5XE47_9FUNG</name>
<dbReference type="InterPro" id="IPR013144">
    <property type="entry name" value="CRA_dom"/>
</dbReference>
<dbReference type="GO" id="GO:0008270">
    <property type="term" value="F:zinc ion binding"/>
    <property type="evidence" value="ECO:0007669"/>
    <property type="project" value="UniProtKB-KW"/>
</dbReference>
<dbReference type="InterPro" id="IPR045098">
    <property type="entry name" value="Fyv10_fam"/>
</dbReference>
<dbReference type="GO" id="GO:0005634">
    <property type="term" value="C:nucleus"/>
    <property type="evidence" value="ECO:0007669"/>
    <property type="project" value="TreeGrafter"/>
</dbReference>
<keyword evidence="3" id="KW-0479">Metal-binding</keyword>
<comment type="subcellular location">
    <subcellularLocation>
        <location evidence="1">Cytoplasm</location>
    </subcellularLocation>
</comment>
<dbReference type="Proteomes" id="UP001211907">
    <property type="component" value="Unassembled WGS sequence"/>
</dbReference>
<evidence type="ECO:0000313" key="9">
    <source>
        <dbReference type="EMBL" id="KAJ3123774.1"/>
    </source>
</evidence>
<dbReference type="InterPro" id="IPR024964">
    <property type="entry name" value="CTLH/CRA"/>
</dbReference>
<organism evidence="9 10">
    <name type="scientific">Physocladia obscura</name>
    <dbReference type="NCBI Taxonomy" id="109957"/>
    <lineage>
        <taxon>Eukaryota</taxon>
        <taxon>Fungi</taxon>
        <taxon>Fungi incertae sedis</taxon>
        <taxon>Chytridiomycota</taxon>
        <taxon>Chytridiomycota incertae sedis</taxon>
        <taxon>Chytridiomycetes</taxon>
        <taxon>Chytridiales</taxon>
        <taxon>Chytriomycetaceae</taxon>
        <taxon>Physocladia</taxon>
    </lineage>
</organism>
<feature type="domain" description="RING-Gid-type" evidence="8">
    <location>
        <begin position="378"/>
        <end position="411"/>
    </location>
</feature>
<keyword evidence="10" id="KW-1185">Reference proteome</keyword>
<reference evidence="9" key="1">
    <citation type="submission" date="2020-05" db="EMBL/GenBank/DDBJ databases">
        <title>Phylogenomic resolution of chytrid fungi.</title>
        <authorList>
            <person name="Stajich J.E."/>
            <person name="Amses K."/>
            <person name="Simmons R."/>
            <person name="Seto K."/>
            <person name="Myers J."/>
            <person name="Bonds A."/>
            <person name="Quandt C.A."/>
            <person name="Barry K."/>
            <person name="Liu P."/>
            <person name="Grigoriev I."/>
            <person name="Longcore J.E."/>
            <person name="James T.Y."/>
        </authorList>
    </citation>
    <scope>NUCLEOTIDE SEQUENCE</scope>
    <source>
        <strain evidence="9">JEL0513</strain>
    </source>
</reference>
<dbReference type="GO" id="GO:0034657">
    <property type="term" value="C:GID complex"/>
    <property type="evidence" value="ECO:0007669"/>
    <property type="project" value="TreeGrafter"/>
</dbReference>
<dbReference type="InterPro" id="IPR027370">
    <property type="entry name" value="Znf-RING_euk"/>
</dbReference>
<evidence type="ECO:0000256" key="5">
    <source>
        <dbReference type="ARBA" id="ARBA00022833"/>
    </source>
</evidence>
<evidence type="ECO:0000259" key="8">
    <source>
        <dbReference type="PROSITE" id="PS51867"/>
    </source>
</evidence>
<accession>A0AAD5XE47</accession>
<feature type="zinc finger region" description="RING-Gid-type" evidence="6">
    <location>
        <begin position="378"/>
        <end position="411"/>
    </location>
</feature>
<dbReference type="GO" id="GO:0061630">
    <property type="term" value="F:ubiquitin protein ligase activity"/>
    <property type="evidence" value="ECO:0007669"/>
    <property type="project" value="InterPro"/>
</dbReference>
<keyword evidence="5" id="KW-0862">Zinc</keyword>
<dbReference type="Pfam" id="PF13445">
    <property type="entry name" value="zf-RING_UBOX"/>
    <property type="match status" value="1"/>
</dbReference>
<dbReference type="Pfam" id="PF10607">
    <property type="entry name" value="CTLH"/>
    <property type="match status" value="1"/>
</dbReference>
<evidence type="ECO:0000256" key="7">
    <source>
        <dbReference type="SAM" id="MobiDB-lite"/>
    </source>
</evidence>
<evidence type="ECO:0000256" key="6">
    <source>
        <dbReference type="PROSITE-ProRule" id="PRU01215"/>
    </source>
</evidence>